<feature type="region of interest" description="Disordered" evidence="16">
    <location>
        <begin position="38"/>
        <end position="72"/>
    </location>
</feature>
<dbReference type="EMBL" id="KL198028">
    <property type="protein sequence ID" value="KDQ16328.1"/>
    <property type="molecule type" value="Genomic_DNA"/>
</dbReference>
<proteinExistence type="inferred from homology"/>
<evidence type="ECO:0000256" key="4">
    <source>
        <dbReference type="ARBA" id="ARBA00022692"/>
    </source>
</evidence>
<evidence type="ECO:0000256" key="7">
    <source>
        <dbReference type="ARBA" id="ARBA00022989"/>
    </source>
</evidence>
<name>A0A067MKR9_BOTB1</name>
<keyword evidence="11" id="KW-0961">Cell wall biogenesis/degradation</keyword>
<evidence type="ECO:0000313" key="19">
    <source>
        <dbReference type="EMBL" id="KDQ16328.1"/>
    </source>
</evidence>
<keyword evidence="5 19" id="KW-0378">Hydrolase</keyword>
<evidence type="ECO:0000313" key="20">
    <source>
        <dbReference type="Proteomes" id="UP000027195"/>
    </source>
</evidence>
<dbReference type="InterPro" id="IPR017853">
    <property type="entry name" value="GH"/>
</dbReference>
<evidence type="ECO:0000256" key="12">
    <source>
        <dbReference type="ARBA" id="ARBA00036824"/>
    </source>
</evidence>
<feature type="transmembrane region" description="Helical" evidence="17">
    <location>
        <begin position="7"/>
        <end position="29"/>
    </location>
</feature>
<comment type="similarity">
    <text evidence="2">Belongs to the glycosyl hydrolase 5 (cellulase A) family.</text>
</comment>
<dbReference type="EC" id="3.2.1.58" evidence="14"/>
<evidence type="ECO:0000256" key="16">
    <source>
        <dbReference type="SAM" id="MobiDB-lite"/>
    </source>
</evidence>
<accession>A0A067MKR9</accession>
<comment type="subcellular location">
    <subcellularLocation>
        <location evidence="1">Cell membrane</location>
        <topology evidence="1">Single-pass type II membrane protein</topology>
    </subcellularLocation>
</comment>
<evidence type="ECO:0000256" key="2">
    <source>
        <dbReference type="ARBA" id="ARBA00005641"/>
    </source>
</evidence>
<keyword evidence="20" id="KW-1185">Reference proteome</keyword>
<keyword evidence="3" id="KW-1003">Cell membrane</keyword>
<dbReference type="STRING" id="930990.A0A067MKR9"/>
<dbReference type="GO" id="GO:0004338">
    <property type="term" value="F:glucan exo-1,3-beta-glucosidase activity"/>
    <property type="evidence" value="ECO:0007669"/>
    <property type="project" value="UniProtKB-EC"/>
</dbReference>
<dbReference type="InterPro" id="IPR001547">
    <property type="entry name" value="Glyco_hydro_5"/>
</dbReference>
<dbReference type="Gene3D" id="3.20.20.80">
    <property type="entry name" value="Glycosidases"/>
    <property type="match status" value="1"/>
</dbReference>
<keyword evidence="4 17" id="KW-0812">Transmembrane</keyword>
<evidence type="ECO:0000256" key="1">
    <source>
        <dbReference type="ARBA" id="ARBA00004401"/>
    </source>
</evidence>
<dbReference type="GO" id="GO:0009251">
    <property type="term" value="P:glucan catabolic process"/>
    <property type="evidence" value="ECO:0007669"/>
    <property type="project" value="TreeGrafter"/>
</dbReference>
<reference evidence="20" key="1">
    <citation type="journal article" date="2014" name="Proc. Natl. Acad. Sci. U.S.A.">
        <title>Extensive sampling of basidiomycete genomes demonstrates inadequacy of the white-rot/brown-rot paradigm for wood decay fungi.</title>
        <authorList>
            <person name="Riley R."/>
            <person name="Salamov A.A."/>
            <person name="Brown D.W."/>
            <person name="Nagy L.G."/>
            <person name="Floudas D."/>
            <person name="Held B.W."/>
            <person name="Levasseur A."/>
            <person name="Lombard V."/>
            <person name="Morin E."/>
            <person name="Otillar R."/>
            <person name="Lindquist E.A."/>
            <person name="Sun H."/>
            <person name="LaButti K.M."/>
            <person name="Schmutz J."/>
            <person name="Jabbour D."/>
            <person name="Luo H."/>
            <person name="Baker S.E."/>
            <person name="Pisabarro A.G."/>
            <person name="Walton J.D."/>
            <person name="Blanchette R.A."/>
            <person name="Henrissat B."/>
            <person name="Martin F."/>
            <person name="Cullen D."/>
            <person name="Hibbett D.S."/>
            <person name="Grigoriev I.V."/>
        </authorList>
    </citation>
    <scope>NUCLEOTIDE SEQUENCE [LARGE SCALE GENOMIC DNA]</scope>
    <source>
        <strain evidence="20">FD-172 SS1</strain>
    </source>
</reference>
<dbReference type="AlphaFoldDB" id="A0A067MKR9"/>
<evidence type="ECO:0000256" key="14">
    <source>
        <dbReference type="ARBA" id="ARBA00038929"/>
    </source>
</evidence>
<dbReference type="FunCoup" id="A0A067MKR9">
    <property type="interactions" value="30"/>
</dbReference>
<dbReference type="SUPFAM" id="SSF51445">
    <property type="entry name" value="(Trans)glycosidases"/>
    <property type="match status" value="1"/>
</dbReference>
<dbReference type="InParanoid" id="A0A067MKR9"/>
<evidence type="ECO:0000256" key="13">
    <source>
        <dbReference type="ARBA" id="ARBA00037126"/>
    </source>
</evidence>
<keyword evidence="8 17" id="KW-0472">Membrane</keyword>
<sequence>MATGKKILIGVAAVAVAVIAAVVPVYFLVIKPHQQNNNAATSGSGGSGTSAGGGGSPGVVPPKNGAVTGGDGSLITTETGSTFTYTNKLGGFWVFDPANPFNNSAAPQSYTKPLSQQWQYGVDTIRGFNLGGWLIIEPFISPSLFEPYTSGASPPVDEWTLSLAMAADTANGGLAKIMENHYDTFITEEDFALIAGAGLNWVRIPIPFWIIETRNNEPFLASVGWKYFLKAITWARKYGLRINLDLHALPGSQNAFNHSGRLGVLNFLNGVMGVANAQRSLDYIRILAEFISQPQYSSVVCMFSVVNEPVLATIGQAPMEHFILQAYNAIRTASGTGTGNGPFIAIHDGFLALTSWVDFLPGADRVALDTHQYLCFADQDPSPPATQATRPCAAWSALVTASLNTFGMTFAGEFSNGWCDCGKWLNGVNLGARYDATFVGGPTTAAGNCTTWTDYQSWTADTKAGIQQFAMTSMDALQHWFFWTWKIGNSSVSGKVESPLWSYQLGLQNGWMPADPRSASGLCASQGVTATFTGTLQPWQTGGASAGTLNAASSAAYSQWPPASLSSIANAAVLPTYTPTGTLITLAVPTFTKPGSKETIDAGTGWNNKADTQGMMVAVQGCTYPDAWNAQSVAVPVAACTGAAAGAAATRKRFDVPAPTATPQR</sequence>
<evidence type="ECO:0000256" key="3">
    <source>
        <dbReference type="ARBA" id="ARBA00022475"/>
    </source>
</evidence>
<evidence type="ECO:0000256" key="5">
    <source>
        <dbReference type="ARBA" id="ARBA00022801"/>
    </source>
</evidence>
<evidence type="ECO:0000256" key="9">
    <source>
        <dbReference type="ARBA" id="ARBA00023180"/>
    </source>
</evidence>
<feature type="compositionally biased region" description="Gly residues" evidence="16">
    <location>
        <begin position="43"/>
        <end position="57"/>
    </location>
</feature>
<dbReference type="HOGENOM" id="CLU_004624_6_1_1"/>
<keyword evidence="7 17" id="KW-1133">Transmembrane helix</keyword>
<dbReference type="GO" id="GO:0005576">
    <property type="term" value="C:extracellular region"/>
    <property type="evidence" value="ECO:0007669"/>
    <property type="project" value="TreeGrafter"/>
</dbReference>
<evidence type="ECO:0000256" key="17">
    <source>
        <dbReference type="SAM" id="Phobius"/>
    </source>
</evidence>
<dbReference type="GO" id="GO:0009986">
    <property type="term" value="C:cell surface"/>
    <property type="evidence" value="ECO:0007669"/>
    <property type="project" value="TreeGrafter"/>
</dbReference>
<evidence type="ECO:0000256" key="6">
    <source>
        <dbReference type="ARBA" id="ARBA00022968"/>
    </source>
</evidence>
<evidence type="ECO:0000259" key="18">
    <source>
        <dbReference type="Pfam" id="PF00150"/>
    </source>
</evidence>
<dbReference type="Proteomes" id="UP000027195">
    <property type="component" value="Unassembled WGS sequence"/>
</dbReference>
<dbReference type="PANTHER" id="PTHR31297:SF34">
    <property type="entry name" value="GLUCAN 1,3-BETA-GLUCOSIDASE 2"/>
    <property type="match status" value="1"/>
</dbReference>
<evidence type="ECO:0000256" key="8">
    <source>
        <dbReference type="ARBA" id="ARBA00023136"/>
    </source>
</evidence>
<dbReference type="FunFam" id="3.20.20.80:FF:000033">
    <property type="entry name" value="Glucan 1,3-beta-glucosidase A"/>
    <property type="match status" value="1"/>
</dbReference>
<keyword evidence="6" id="KW-0735">Signal-anchor</keyword>
<evidence type="ECO:0000256" key="15">
    <source>
        <dbReference type="ARBA" id="ARBA00041260"/>
    </source>
</evidence>
<dbReference type="GO" id="GO:0005886">
    <property type="term" value="C:plasma membrane"/>
    <property type="evidence" value="ECO:0007669"/>
    <property type="project" value="UniProtKB-SubCell"/>
</dbReference>
<keyword evidence="10" id="KW-0326">Glycosidase</keyword>
<evidence type="ECO:0000256" key="11">
    <source>
        <dbReference type="ARBA" id="ARBA00023316"/>
    </source>
</evidence>
<dbReference type="GO" id="GO:0071555">
    <property type="term" value="P:cell wall organization"/>
    <property type="evidence" value="ECO:0007669"/>
    <property type="project" value="UniProtKB-KW"/>
</dbReference>
<dbReference type="InterPro" id="IPR050386">
    <property type="entry name" value="Glycosyl_hydrolase_5"/>
</dbReference>
<protein>
    <recommendedName>
        <fullName evidence="14">glucan 1,3-beta-glucosidase</fullName>
        <ecNumber evidence="14">3.2.1.58</ecNumber>
    </recommendedName>
    <alternativeName>
        <fullName evidence="15">Exo-1,3-beta-glucanase D</fullName>
    </alternativeName>
</protein>
<evidence type="ECO:0000256" key="10">
    <source>
        <dbReference type="ARBA" id="ARBA00023295"/>
    </source>
</evidence>
<keyword evidence="9" id="KW-0325">Glycoprotein</keyword>
<feature type="domain" description="Glycoside hydrolase family 5" evidence="18">
    <location>
        <begin position="180"/>
        <end position="415"/>
    </location>
</feature>
<dbReference type="OrthoDB" id="62120at2759"/>
<gene>
    <name evidence="19" type="ORF">BOTBODRAFT_107099</name>
</gene>
<comment type="catalytic activity">
    <reaction evidence="12">
        <text>Successive hydrolysis of beta-D-glucose units from the non-reducing ends of (1-&gt;3)-beta-D-glucans, releasing alpha-glucose.</text>
        <dbReference type="EC" id="3.2.1.58"/>
    </reaction>
</comment>
<dbReference type="Pfam" id="PF00150">
    <property type="entry name" value="Cellulase"/>
    <property type="match status" value="1"/>
</dbReference>
<comment type="function">
    <text evidence="13">Glucosidase involved in the degradation of cellulosic biomass. Active on lichenan.</text>
</comment>
<organism evidence="19 20">
    <name type="scientific">Botryobasidium botryosum (strain FD-172 SS1)</name>
    <dbReference type="NCBI Taxonomy" id="930990"/>
    <lineage>
        <taxon>Eukaryota</taxon>
        <taxon>Fungi</taxon>
        <taxon>Dikarya</taxon>
        <taxon>Basidiomycota</taxon>
        <taxon>Agaricomycotina</taxon>
        <taxon>Agaricomycetes</taxon>
        <taxon>Cantharellales</taxon>
        <taxon>Botryobasidiaceae</taxon>
        <taxon>Botryobasidium</taxon>
    </lineage>
</organism>
<dbReference type="PANTHER" id="PTHR31297">
    <property type="entry name" value="GLUCAN ENDO-1,6-BETA-GLUCOSIDASE B"/>
    <property type="match status" value="1"/>
</dbReference>